<dbReference type="GO" id="GO:0004016">
    <property type="term" value="F:adenylate cyclase activity"/>
    <property type="evidence" value="ECO:0007669"/>
    <property type="project" value="UniProtKB-ARBA"/>
</dbReference>
<proteinExistence type="predicted"/>
<dbReference type="Gene3D" id="3.30.70.1230">
    <property type="entry name" value="Nucleotide cyclase"/>
    <property type="match status" value="1"/>
</dbReference>
<dbReference type="SMART" id="SM00044">
    <property type="entry name" value="CYCc"/>
    <property type="match status" value="1"/>
</dbReference>
<feature type="domain" description="Guanylate cyclase" evidence="2">
    <location>
        <begin position="236"/>
        <end position="368"/>
    </location>
</feature>
<feature type="transmembrane region" description="Helical" evidence="1">
    <location>
        <begin position="91"/>
        <end position="108"/>
    </location>
</feature>
<dbReference type="InterPro" id="IPR050697">
    <property type="entry name" value="Adenylyl/Guanylyl_Cyclase_3/4"/>
</dbReference>
<organism evidence="3 4">
    <name type="scientific">Corallococcus macrosporus DSM 14697</name>
    <dbReference type="NCBI Taxonomy" id="1189310"/>
    <lineage>
        <taxon>Bacteria</taxon>
        <taxon>Pseudomonadati</taxon>
        <taxon>Myxococcota</taxon>
        <taxon>Myxococcia</taxon>
        <taxon>Myxococcales</taxon>
        <taxon>Cystobacterineae</taxon>
        <taxon>Myxococcaceae</taxon>
        <taxon>Corallococcus</taxon>
    </lineage>
</organism>
<keyword evidence="1" id="KW-1133">Transmembrane helix</keyword>
<dbReference type="SUPFAM" id="SSF55073">
    <property type="entry name" value="Nucleotide cyclase"/>
    <property type="match status" value="1"/>
</dbReference>
<dbReference type="EMBL" id="CP022203">
    <property type="protein sequence ID" value="ATB50692.1"/>
    <property type="molecule type" value="Genomic_DNA"/>
</dbReference>
<evidence type="ECO:0000313" key="3">
    <source>
        <dbReference type="EMBL" id="ATB50692.1"/>
    </source>
</evidence>
<dbReference type="InterPro" id="IPR001054">
    <property type="entry name" value="A/G_cyclase"/>
</dbReference>
<keyword evidence="4" id="KW-1185">Reference proteome</keyword>
<protein>
    <submittedName>
        <fullName evidence="3">Cyclase</fullName>
    </submittedName>
</protein>
<feature type="transmembrane region" description="Helical" evidence="1">
    <location>
        <begin position="144"/>
        <end position="162"/>
    </location>
</feature>
<dbReference type="Proteomes" id="UP000217343">
    <property type="component" value="Chromosome"/>
</dbReference>
<reference evidence="3 4" key="1">
    <citation type="submission" date="2017-06" db="EMBL/GenBank/DDBJ databases">
        <title>Sequencing and comparative analysis of myxobacterial genomes.</title>
        <authorList>
            <person name="Rupp O."/>
            <person name="Goesmann A."/>
            <person name="Sogaard-Andersen L."/>
        </authorList>
    </citation>
    <scope>NUCLEOTIDE SEQUENCE [LARGE SCALE GENOMIC DNA]</scope>
    <source>
        <strain evidence="3 4">DSM 14697</strain>
    </source>
</reference>
<keyword evidence="1" id="KW-0472">Membrane</keyword>
<dbReference type="KEGG" id="mmas:MYMAC_006348"/>
<dbReference type="GO" id="GO:0035556">
    <property type="term" value="P:intracellular signal transduction"/>
    <property type="evidence" value="ECO:0007669"/>
    <property type="project" value="InterPro"/>
</dbReference>
<dbReference type="AlphaFoldDB" id="A0A250K4R2"/>
<keyword evidence="1" id="KW-0812">Transmembrane</keyword>
<evidence type="ECO:0000259" key="2">
    <source>
        <dbReference type="PROSITE" id="PS50125"/>
    </source>
</evidence>
<dbReference type="PROSITE" id="PS50125">
    <property type="entry name" value="GUANYLATE_CYCLASE_2"/>
    <property type="match status" value="1"/>
</dbReference>
<gene>
    <name evidence="3" type="ORF">MYMAC_006348</name>
</gene>
<dbReference type="PANTHER" id="PTHR43081">
    <property type="entry name" value="ADENYLATE CYCLASE, TERMINAL-DIFFERENTIATION SPECIFIC-RELATED"/>
    <property type="match status" value="1"/>
</dbReference>
<evidence type="ECO:0000256" key="1">
    <source>
        <dbReference type="SAM" id="Phobius"/>
    </source>
</evidence>
<sequence length="423" mass="45746">MEAVKRLGYRPGPMPKRFHVDETLQKRLNGWRAQVGEWLNRVRVAGTATWLLVGWLDDWRVPSRALAVYVLLACGLWLGARRLPALGRRPALGVTLIDMPAVCFLQWLSLQGSASPGTTALLTLGVYISLVVIVALLTLSRRYVALATALAIGLEGWLLFQARLPPDTFLSGMVLVLTLAALAASFIGRQVMGLVKEVAQEEVQRERLGRYFSPEVARQIAERGTEAGSGEHREVTLLFSDIRGFTSMSERMESPHVVALLNEYLSRMVEVVFRHGGTLDKFIGDGILAYFGAPLELPGHPQAAVACGLAMLEALESLNAERARRGEEPLRIGIGIHTGRVVVGDVGSAQRREYTVIGDAVNLASRIEGLTKKVGVAMLVSGATQERCGGAFQFEPAAPLPVAGKAEPVATFVPRKAGLLEAG</sequence>
<feature type="transmembrane region" description="Helical" evidence="1">
    <location>
        <begin position="120"/>
        <end position="137"/>
    </location>
</feature>
<dbReference type="PANTHER" id="PTHR43081:SF1">
    <property type="entry name" value="ADENYLATE CYCLASE, TERMINAL-DIFFERENTIATION SPECIFIC"/>
    <property type="match status" value="1"/>
</dbReference>
<feature type="transmembrane region" description="Helical" evidence="1">
    <location>
        <begin position="168"/>
        <end position="187"/>
    </location>
</feature>
<dbReference type="CDD" id="cd07302">
    <property type="entry name" value="CHD"/>
    <property type="match status" value="1"/>
</dbReference>
<dbReference type="Pfam" id="PF00211">
    <property type="entry name" value="Guanylate_cyc"/>
    <property type="match status" value="1"/>
</dbReference>
<accession>A0A250K4R2</accession>
<name>A0A250K4R2_9BACT</name>
<evidence type="ECO:0000313" key="4">
    <source>
        <dbReference type="Proteomes" id="UP000217343"/>
    </source>
</evidence>
<dbReference type="GO" id="GO:0009190">
    <property type="term" value="P:cyclic nucleotide biosynthetic process"/>
    <property type="evidence" value="ECO:0007669"/>
    <property type="project" value="InterPro"/>
</dbReference>
<dbReference type="InterPro" id="IPR029787">
    <property type="entry name" value="Nucleotide_cyclase"/>
</dbReference>